<keyword evidence="7" id="KW-0812">Transmembrane</keyword>
<dbReference type="Gene3D" id="3.30.200.20">
    <property type="entry name" value="Phosphorylase Kinase, domain 1"/>
    <property type="match status" value="1"/>
</dbReference>
<dbReference type="Gene3D" id="1.10.510.10">
    <property type="entry name" value="Transferase(Phosphotransferase) domain 1"/>
    <property type="match status" value="1"/>
</dbReference>
<dbReference type="FunFam" id="3.30.200.20:FF:000168">
    <property type="entry name" value="L-type lectin-domain containing receptor kinase IX.1"/>
    <property type="match status" value="1"/>
</dbReference>
<evidence type="ECO:0000256" key="9">
    <source>
        <dbReference type="ARBA" id="ARBA00022734"/>
    </source>
</evidence>
<evidence type="ECO:0000256" key="14">
    <source>
        <dbReference type="ARBA" id="ARBA00023136"/>
    </source>
</evidence>
<evidence type="ECO:0000256" key="11">
    <source>
        <dbReference type="ARBA" id="ARBA00022777"/>
    </source>
</evidence>
<evidence type="ECO:0000256" key="12">
    <source>
        <dbReference type="ARBA" id="ARBA00022840"/>
    </source>
</evidence>
<evidence type="ECO:0000256" key="3">
    <source>
        <dbReference type="ARBA" id="ARBA00008536"/>
    </source>
</evidence>
<dbReference type="SUPFAM" id="SSF49899">
    <property type="entry name" value="Concanavalin A-like lectins/glucanases"/>
    <property type="match status" value="1"/>
</dbReference>
<proteinExistence type="inferred from homology"/>
<evidence type="ECO:0000256" key="7">
    <source>
        <dbReference type="ARBA" id="ARBA00022692"/>
    </source>
</evidence>
<evidence type="ECO:0000256" key="8">
    <source>
        <dbReference type="ARBA" id="ARBA00022729"/>
    </source>
</evidence>
<evidence type="ECO:0000256" key="4">
    <source>
        <dbReference type="ARBA" id="ARBA00010217"/>
    </source>
</evidence>
<dbReference type="GeneID" id="110746042"/>
<keyword evidence="10 17" id="KW-0547">Nucleotide-binding</keyword>
<dbReference type="InterPro" id="IPR008271">
    <property type="entry name" value="Ser/Thr_kinase_AS"/>
</dbReference>
<dbReference type="AlphaFoldDB" id="A0A6P5RAH7"/>
<evidence type="ECO:0000256" key="10">
    <source>
        <dbReference type="ARBA" id="ARBA00022741"/>
    </source>
</evidence>
<feature type="binding site" evidence="17">
    <location>
        <position position="377"/>
    </location>
    <ligand>
        <name>ATP</name>
        <dbReference type="ChEBI" id="CHEBI:30616"/>
    </ligand>
</feature>
<dbReference type="PROSITE" id="PS00108">
    <property type="entry name" value="PROTEIN_KINASE_ST"/>
    <property type="match status" value="1"/>
</dbReference>
<evidence type="ECO:0000256" key="15">
    <source>
        <dbReference type="ARBA" id="ARBA00023170"/>
    </source>
</evidence>
<dbReference type="GO" id="GO:0002229">
    <property type="term" value="P:defense response to oomycetes"/>
    <property type="evidence" value="ECO:0007669"/>
    <property type="project" value="UniProtKB-ARBA"/>
</dbReference>
<reference evidence="20" key="1">
    <citation type="submission" date="2025-08" db="UniProtKB">
        <authorList>
            <consortium name="RefSeq"/>
        </authorList>
    </citation>
    <scope>IDENTIFICATION</scope>
</reference>
<dbReference type="GO" id="GO:0005524">
    <property type="term" value="F:ATP binding"/>
    <property type="evidence" value="ECO:0007669"/>
    <property type="project" value="UniProtKB-UniRule"/>
</dbReference>
<keyword evidence="15" id="KW-0675">Receptor</keyword>
<evidence type="ECO:0000256" key="13">
    <source>
        <dbReference type="ARBA" id="ARBA00022989"/>
    </source>
</evidence>
<dbReference type="InterPro" id="IPR013320">
    <property type="entry name" value="ConA-like_dom_sf"/>
</dbReference>
<dbReference type="PROSITE" id="PS00107">
    <property type="entry name" value="PROTEIN_KINASE_ATP"/>
    <property type="match status" value="1"/>
</dbReference>
<keyword evidence="16" id="KW-0325">Glycoprotein</keyword>
<sequence>MAVMGNSSAFIITTNTLHLPKLQFLLLLFFLLTPSATPLNFSFSSFNGNNLATITKEGDAFFDTKILGLTDSSTDGENSMGRATYRQPFLHRENATGKLADFTTSFNFAIDSNNNSKYGDGLVFFVAPNDSSLNNVLGSGSSLGLPVDSKTPNVVGPRNQYPFVAVEFDIYQNTHEIVDDPAHEHVGINVNSLKSIITKNWTAGILNGTKNSATVSYNSTTKNLSIAFTTFVDGVQVIHYLDYMVNLKDYLPDWVVVGFSASTGNYVALFKIFSWNFNSTSLVDCHEVDVATKSGNDNRIGLIIGKRDAGESSDENPMVNELIDEEFEKRVGPRKFLYSELAHATSNFGVGENLGEGGFGGVYKGFLQDLKSFVAVKRISMESKQGLKEYASEVKIISQLRHRNLVKLIGWCHERKFILVYEFMPNGSLDAHLFKEQSFLTWDARYKIALGLASGLLYLHEGWEQCVLHRDIKSSNVMLDSNFNAKLGDFGLARLVDHGQEPETTALAGTMGYMAPDYLNTGKASKESDVYSLGVVALEIACGRKAIDPKFGTCKINMVEWIWELHGEGRAIEAVDPKLCGDFDEEQMECLIIVGLWCAHPDYNMRPSIQQAIQMLNFEIPLPPLPSKMPAATYFTAPKSLSMLSRDTSGSQGGQTGYGHNTYCQNVAFLFYEKIHLNVEGCQRCRWLLPLSLCFTK</sequence>
<dbReference type="InterPro" id="IPR011009">
    <property type="entry name" value="Kinase-like_dom_sf"/>
</dbReference>
<dbReference type="InterPro" id="IPR050528">
    <property type="entry name" value="L-type_Lectin-RKs"/>
</dbReference>
<keyword evidence="19" id="KW-1185">Reference proteome</keyword>
<evidence type="ECO:0000256" key="1">
    <source>
        <dbReference type="ARBA" id="ARBA00004251"/>
    </source>
</evidence>
<evidence type="ECO:0000256" key="5">
    <source>
        <dbReference type="ARBA" id="ARBA00022475"/>
    </source>
</evidence>
<keyword evidence="14" id="KW-0472">Membrane</keyword>
<name>A0A6P5RAH7_PRUAV</name>
<dbReference type="CDD" id="cd14066">
    <property type="entry name" value="STKc_IRAK"/>
    <property type="match status" value="1"/>
</dbReference>
<dbReference type="KEGG" id="pavi:110746042"/>
<evidence type="ECO:0000256" key="6">
    <source>
        <dbReference type="ARBA" id="ARBA00022679"/>
    </source>
</evidence>
<dbReference type="Proteomes" id="UP000515124">
    <property type="component" value="Unplaced"/>
</dbReference>
<evidence type="ECO:0000259" key="18">
    <source>
        <dbReference type="PROSITE" id="PS50011"/>
    </source>
</evidence>
<dbReference type="GO" id="GO:0030246">
    <property type="term" value="F:carbohydrate binding"/>
    <property type="evidence" value="ECO:0007669"/>
    <property type="project" value="UniProtKB-KW"/>
</dbReference>
<dbReference type="FunFam" id="1.10.510.10:FF:000240">
    <property type="entry name" value="Lectin-domain containing receptor kinase A4.3"/>
    <property type="match status" value="1"/>
</dbReference>
<keyword evidence="8" id="KW-0732">Signal</keyword>
<comment type="similarity">
    <text evidence="4">In the C-terminal section; belongs to the protein kinase superfamily. Ser/Thr protein kinase family.</text>
</comment>
<dbReference type="GO" id="GO:0004672">
    <property type="term" value="F:protein kinase activity"/>
    <property type="evidence" value="ECO:0007669"/>
    <property type="project" value="InterPro"/>
</dbReference>
<keyword evidence="9" id="KW-0430">Lectin</keyword>
<accession>A0A6P5RAH7</accession>
<dbReference type="Pfam" id="PF00069">
    <property type="entry name" value="Pkinase"/>
    <property type="match status" value="1"/>
</dbReference>
<dbReference type="InterPro" id="IPR017441">
    <property type="entry name" value="Protein_kinase_ATP_BS"/>
</dbReference>
<keyword evidence="11" id="KW-0418">Kinase</keyword>
<dbReference type="Pfam" id="PF00139">
    <property type="entry name" value="Lectin_legB"/>
    <property type="match status" value="1"/>
</dbReference>
<keyword evidence="13" id="KW-1133">Transmembrane helix</keyword>
<dbReference type="PROSITE" id="PS50011">
    <property type="entry name" value="PROTEIN_KINASE_DOM"/>
    <property type="match status" value="1"/>
</dbReference>
<keyword evidence="5" id="KW-1003">Cell membrane</keyword>
<dbReference type="InterPro" id="IPR001220">
    <property type="entry name" value="Legume_lectin_dom"/>
</dbReference>
<protein>
    <submittedName>
        <fullName evidence="20">L-type lectin-domain containing receptor kinase IX.1-like</fullName>
    </submittedName>
</protein>
<dbReference type="GO" id="GO:0005886">
    <property type="term" value="C:plasma membrane"/>
    <property type="evidence" value="ECO:0007669"/>
    <property type="project" value="UniProtKB-SubCell"/>
</dbReference>
<dbReference type="PANTHER" id="PTHR27007">
    <property type="match status" value="1"/>
</dbReference>
<dbReference type="CDD" id="cd06899">
    <property type="entry name" value="lectin_legume_LecRK_Arcelin_ConA"/>
    <property type="match status" value="1"/>
</dbReference>
<organism evidence="19 20">
    <name type="scientific">Prunus avium</name>
    <name type="common">Cherry</name>
    <name type="synonym">Cerasus avium</name>
    <dbReference type="NCBI Taxonomy" id="42229"/>
    <lineage>
        <taxon>Eukaryota</taxon>
        <taxon>Viridiplantae</taxon>
        <taxon>Streptophyta</taxon>
        <taxon>Embryophyta</taxon>
        <taxon>Tracheophyta</taxon>
        <taxon>Spermatophyta</taxon>
        <taxon>Magnoliopsida</taxon>
        <taxon>eudicotyledons</taxon>
        <taxon>Gunneridae</taxon>
        <taxon>Pentapetalae</taxon>
        <taxon>rosids</taxon>
        <taxon>fabids</taxon>
        <taxon>Rosales</taxon>
        <taxon>Rosaceae</taxon>
        <taxon>Amygdaloideae</taxon>
        <taxon>Amygdaleae</taxon>
        <taxon>Prunus</taxon>
    </lineage>
</organism>
<evidence type="ECO:0000313" key="20">
    <source>
        <dbReference type="RefSeq" id="XP_021801930.1"/>
    </source>
</evidence>
<evidence type="ECO:0000256" key="17">
    <source>
        <dbReference type="PROSITE-ProRule" id="PRU10141"/>
    </source>
</evidence>
<keyword evidence="6" id="KW-0808">Transferase</keyword>
<dbReference type="Gene3D" id="2.60.120.200">
    <property type="match status" value="1"/>
</dbReference>
<gene>
    <name evidence="20" type="primary">LOC110746042</name>
</gene>
<keyword evidence="12 17" id="KW-0067">ATP-binding</keyword>
<evidence type="ECO:0000256" key="2">
    <source>
        <dbReference type="ARBA" id="ARBA00007606"/>
    </source>
</evidence>
<evidence type="ECO:0000313" key="19">
    <source>
        <dbReference type="Proteomes" id="UP000515124"/>
    </source>
</evidence>
<dbReference type="InterPro" id="IPR000719">
    <property type="entry name" value="Prot_kinase_dom"/>
</dbReference>
<comment type="subcellular location">
    <subcellularLocation>
        <location evidence="1">Cell membrane</location>
        <topology evidence="1">Single-pass type I membrane protein</topology>
    </subcellularLocation>
</comment>
<dbReference type="RefSeq" id="XP_021801930.1">
    <property type="nucleotide sequence ID" value="XM_021946238.1"/>
</dbReference>
<comment type="similarity">
    <text evidence="3">In the N-terminal section; belongs to the leguminous lectin family.</text>
</comment>
<comment type="similarity">
    <text evidence="2">Belongs to the leguminous lectin family.</text>
</comment>
<dbReference type="SUPFAM" id="SSF56112">
    <property type="entry name" value="Protein kinase-like (PK-like)"/>
    <property type="match status" value="1"/>
</dbReference>
<feature type="domain" description="Protein kinase" evidence="18">
    <location>
        <begin position="348"/>
        <end position="618"/>
    </location>
</feature>
<dbReference type="SMART" id="SM00220">
    <property type="entry name" value="S_TKc"/>
    <property type="match status" value="1"/>
</dbReference>
<evidence type="ECO:0000256" key="16">
    <source>
        <dbReference type="ARBA" id="ARBA00023180"/>
    </source>
</evidence>